<evidence type="ECO:0000256" key="2">
    <source>
        <dbReference type="SAM" id="SignalP"/>
    </source>
</evidence>
<reference evidence="3" key="1">
    <citation type="journal article" date="2017" name="Parasit. Vectors">
        <title>Sialotranscriptomics of Rhipicephalus zambeziensis reveals intricate expression profiles of secretory proteins and suggests tight temporal transcriptional regulation during blood-feeding.</title>
        <authorList>
            <person name="de Castro M.H."/>
            <person name="de Klerk D."/>
            <person name="Pienaar R."/>
            <person name="Rees D.J.G."/>
            <person name="Mans B.J."/>
        </authorList>
    </citation>
    <scope>NUCLEOTIDE SEQUENCE</scope>
    <source>
        <tissue evidence="3">Salivary glands</tissue>
    </source>
</reference>
<feature type="region of interest" description="Disordered" evidence="1">
    <location>
        <begin position="85"/>
        <end position="107"/>
    </location>
</feature>
<feature type="chain" id="PRO_5013098638" description="Secreted protein" evidence="2">
    <location>
        <begin position="24"/>
        <end position="276"/>
    </location>
</feature>
<dbReference type="AlphaFoldDB" id="A0A224YFA0"/>
<organism evidence="3">
    <name type="scientific">Rhipicephalus zambeziensis</name>
    <dbReference type="NCBI Taxonomy" id="60191"/>
    <lineage>
        <taxon>Eukaryota</taxon>
        <taxon>Metazoa</taxon>
        <taxon>Ecdysozoa</taxon>
        <taxon>Arthropoda</taxon>
        <taxon>Chelicerata</taxon>
        <taxon>Arachnida</taxon>
        <taxon>Acari</taxon>
        <taxon>Parasitiformes</taxon>
        <taxon>Ixodida</taxon>
        <taxon>Ixodoidea</taxon>
        <taxon>Ixodidae</taxon>
        <taxon>Rhipicephalinae</taxon>
        <taxon>Rhipicephalus</taxon>
        <taxon>Rhipicephalus</taxon>
    </lineage>
</organism>
<feature type="region of interest" description="Disordered" evidence="1">
    <location>
        <begin position="253"/>
        <end position="276"/>
    </location>
</feature>
<dbReference type="EMBL" id="GFPF01003263">
    <property type="protein sequence ID" value="MAA14409.1"/>
    <property type="molecule type" value="Transcribed_RNA"/>
</dbReference>
<keyword evidence="2" id="KW-0732">Signal</keyword>
<proteinExistence type="predicted"/>
<sequence length="276" mass="28346">MDLYAKLLFSAVLALFLLGVNEASPEETSKKDLPEYCSKGGEIDWMAVLGKAFELYQSYSSKQTASRPRTPLEEMLIAALTQKADSAVPPATGETSANADAKESAGQPDMSAALLGSLLSNLGNAGGSSKKSADADPMAGLKTMLDGLGALNGKESSSGSAGAGGLDLSKLAPLVMQGLPSLLGSQGSGSQASVLSLLGSLMGNQQGGQGLEKMFSQVLKTIFSPDRQGKEGNLADGLEPALSGVIESLLKAGLREDSTTKDAPKETESSTLRTEL</sequence>
<evidence type="ECO:0000313" key="3">
    <source>
        <dbReference type="EMBL" id="MAA14409.1"/>
    </source>
</evidence>
<feature type="signal peptide" evidence="2">
    <location>
        <begin position="1"/>
        <end position="23"/>
    </location>
</feature>
<protein>
    <recommendedName>
        <fullName evidence="4">Secreted protein</fullName>
    </recommendedName>
</protein>
<evidence type="ECO:0000256" key="1">
    <source>
        <dbReference type="SAM" id="MobiDB-lite"/>
    </source>
</evidence>
<accession>A0A224YFA0</accession>
<name>A0A224YFA0_9ACAR</name>
<evidence type="ECO:0008006" key="4">
    <source>
        <dbReference type="Google" id="ProtNLM"/>
    </source>
</evidence>